<gene>
    <name evidence="3" type="ORF">ACFQL9_07405</name>
</gene>
<comment type="caution">
    <text evidence="3">The sequence shown here is derived from an EMBL/GenBank/DDBJ whole genome shotgun (WGS) entry which is preliminary data.</text>
</comment>
<keyword evidence="1" id="KW-0812">Transmembrane</keyword>
<proteinExistence type="predicted"/>
<evidence type="ECO:0000259" key="2">
    <source>
        <dbReference type="Pfam" id="PF26243"/>
    </source>
</evidence>
<keyword evidence="4" id="KW-1185">Reference proteome</keyword>
<keyword evidence="1" id="KW-1133">Transmembrane helix</keyword>
<reference evidence="3 4" key="1">
    <citation type="journal article" date="2019" name="Int. J. Syst. Evol. Microbiol.">
        <title>The Global Catalogue of Microorganisms (GCM) 10K type strain sequencing project: providing services to taxonomists for standard genome sequencing and annotation.</title>
        <authorList>
            <consortium name="The Broad Institute Genomics Platform"/>
            <consortium name="The Broad Institute Genome Sequencing Center for Infectious Disease"/>
            <person name="Wu L."/>
            <person name="Ma J."/>
        </authorList>
    </citation>
    <scope>NUCLEOTIDE SEQUENCE [LARGE SCALE GENOMIC DNA]</scope>
    <source>
        <strain evidence="3 4">DT31</strain>
    </source>
</reference>
<protein>
    <recommendedName>
        <fullName evidence="2">DUF8056 domain-containing protein</fullName>
    </recommendedName>
</protein>
<feature type="transmembrane region" description="Helical" evidence="1">
    <location>
        <begin position="116"/>
        <end position="136"/>
    </location>
</feature>
<dbReference type="Proteomes" id="UP001596461">
    <property type="component" value="Unassembled WGS sequence"/>
</dbReference>
<dbReference type="RefSeq" id="WP_390210270.1">
    <property type="nucleotide sequence ID" value="NZ_JBHTAH010000005.1"/>
</dbReference>
<feature type="transmembrane region" description="Helical" evidence="1">
    <location>
        <begin position="83"/>
        <end position="104"/>
    </location>
</feature>
<feature type="domain" description="DUF8056" evidence="2">
    <location>
        <begin position="23"/>
        <end position="141"/>
    </location>
</feature>
<feature type="transmembrane region" description="Helical" evidence="1">
    <location>
        <begin position="148"/>
        <end position="167"/>
    </location>
</feature>
<dbReference type="EMBL" id="JBHTAH010000005">
    <property type="protein sequence ID" value="MFC7069462.1"/>
    <property type="molecule type" value="Genomic_DNA"/>
</dbReference>
<name>A0ABD5WC51_9EURY</name>
<evidence type="ECO:0000313" key="3">
    <source>
        <dbReference type="EMBL" id="MFC7069462.1"/>
    </source>
</evidence>
<dbReference type="AlphaFoldDB" id="A0ABD5WC51"/>
<dbReference type="Pfam" id="PF26243">
    <property type="entry name" value="DUF8056"/>
    <property type="match status" value="1"/>
</dbReference>
<organism evidence="3 4">
    <name type="scientific">Halobaculum lipolyticum</name>
    <dbReference type="NCBI Taxonomy" id="3032001"/>
    <lineage>
        <taxon>Archaea</taxon>
        <taxon>Methanobacteriati</taxon>
        <taxon>Methanobacteriota</taxon>
        <taxon>Stenosarchaea group</taxon>
        <taxon>Halobacteria</taxon>
        <taxon>Halobacteriales</taxon>
        <taxon>Haloferacaceae</taxon>
        <taxon>Halobaculum</taxon>
    </lineage>
</organism>
<evidence type="ECO:0000313" key="4">
    <source>
        <dbReference type="Proteomes" id="UP001596461"/>
    </source>
</evidence>
<keyword evidence="1" id="KW-0472">Membrane</keyword>
<sequence>MTDEATSDAVAAPDPDAADADGEGYRGVFGAFPYALRASESLAFKSYVVVGGLAALLLTVLFGLALVTLFGATAQARFSIVRAFYVLVGLGAVGPAIVPVLLVARSRRRGESRRRGYESGLALAGYLFLVSLYAGAAVAAEATPLPPVAGLVFPTAGGLLIAAAHYFRR</sequence>
<accession>A0ABD5WC51</accession>
<evidence type="ECO:0000256" key="1">
    <source>
        <dbReference type="SAM" id="Phobius"/>
    </source>
</evidence>
<dbReference type="InterPro" id="IPR058369">
    <property type="entry name" value="DUF8056"/>
</dbReference>
<feature type="transmembrane region" description="Helical" evidence="1">
    <location>
        <begin position="47"/>
        <end position="71"/>
    </location>
</feature>